<dbReference type="PANTHER" id="PTHR46969">
    <property type="entry name" value="BIFUNCTIONAL PROTEIN HLDE"/>
    <property type="match status" value="1"/>
</dbReference>
<name>A0A9E2KLU7_9GAMM</name>
<comment type="similarity">
    <text evidence="15 16">In the C-terminal section; belongs to the cytidylyltransferase family.</text>
</comment>
<dbReference type="HAMAP" id="MF_01603">
    <property type="entry name" value="HldE"/>
    <property type="match status" value="1"/>
</dbReference>
<dbReference type="GO" id="GO:0005524">
    <property type="term" value="F:ATP binding"/>
    <property type="evidence" value="ECO:0007669"/>
    <property type="project" value="UniProtKB-UniRule"/>
</dbReference>
<evidence type="ECO:0000259" key="17">
    <source>
        <dbReference type="Pfam" id="PF00294"/>
    </source>
</evidence>
<keyword evidence="5 16" id="KW-0808">Transferase</keyword>
<keyword evidence="11 16" id="KW-0119">Carbohydrate metabolism</keyword>
<evidence type="ECO:0000256" key="16">
    <source>
        <dbReference type="HAMAP-Rule" id="MF_01603"/>
    </source>
</evidence>
<evidence type="ECO:0000256" key="8">
    <source>
        <dbReference type="ARBA" id="ARBA00022777"/>
    </source>
</evidence>
<dbReference type="InterPro" id="IPR014729">
    <property type="entry name" value="Rossmann-like_a/b/a_fold"/>
</dbReference>
<keyword evidence="10 16" id="KW-0511">Multifunctional enzyme</keyword>
<feature type="domain" description="Carbohydrate kinase PfkB" evidence="17">
    <location>
        <begin position="12"/>
        <end position="306"/>
    </location>
</feature>
<dbReference type="FunFam" id="3.40.1190.20:FF:000002">
    <property type="entry name" value="Bifunctional protein HldE"/>
    <property type="match status" value="1"/>
</dbReference>
<evidence type="ECO:0000256" key="6">
    <source>
        <dbReference type="ARBA" id="ARBA00022695"/>
    </source>
</evidence>
<dbReference type="CDD" id="cd01172">
    <property type="entry name" value="RfaE_like"/>
    <property type="match status" value="1"/>
</dbReference>
<dbReference type="EMBL" id="JAHLFG010000032">
    <property type="protein sequence ID" value="MBU3826435.1"/>
    <property type="molecule type" value="Genomic_DNA"/>
</dbReference>
<dbReference type="FunFam" id="3.40.50.620:FF:000028">
    <property type="entry name" value="Bifunctional protein HldE"/>
    <property type="match status" value="1"/>
</dbReference>
<comment type="catalytic activity">
    <reaction evidence="13 16">
        <text>D-glycero-beta-D-manno-heptose 7-phosphate + ATP = D-glycero-beta-D-manno-heptose 1,7-bisphosphate + ADP + H(+)</text>
        <dbReference type="Rhea" id="RHEA:27473"/>
        <dbReference type="ChEBI" id="CHEBI:15378"/>
        <dbReference type="ChEBI" id="CHEBI:30616"/>
        <dbReference type="ChEBI" id="CHEBI:60204"/>
        <dbReference type="ChEBI" id="CHEBI:60208"/>
        <dbReference type="ChEBI" id="CHEBI:456216"/>
        <dbReference type="EC" id="2.7.1.167"/>
    </reaction>
</comment>
<comment type="pathway">
    <text evidence="3">Bacterial outer membrane biogenesis; LPS core biosynthesis.</text>
</comment>
<dbReference type="InterPro" id="IPR023030">
    <property type="entry name" value="Bifunc_HldE"/>
</dbReference>
<feature type="domain" description="Cytidyltransferase-like" evidence="18">
    <location>
        <begin position="345"/>
        <end position="471"/>
    </location>
</feature>
<reference evidence="19" key="2">
    <citation type="submission" date="2021-04" db="EMBL/GenBank/DDBJ databases">
        <authorList>
            <person name="Gilroy R."/>
        </authorList>
    </citation>
    <scope>NUCLEOTIDE SEQUENCE</scope>
    <source>
        <strain evidence="19">687</strain>
    </source>
</reference>
<feature type="region of interest" description="Ribokinase" evidence="16">
    <location>
        <begin position="1"/>
        <end position="319"/>
    </location>
</feature>
<comment type="function">
    <text evidence="1 16">Catalyzes the phosphorylation of D-glycero-D-manno-heptose 7-phosphate at the C-1 position to selectively form D-glycero-beta-D-manno-heptose-1,7-bisphosphate.</text>
</comment>
<dbReference type="InterPro" id="IPR002173">
    <property type="entry name" value="Carboh/pur_kinase_PfkB_CS"/>
</dbReference>
<feature type="active site" evidence="16">
    <location>
        <position position="265"/>
    </location>
</feature>
<dbReference type="GO" id="GO:0005829">
    <property type="term" value="C:cytosol"/>
    <property type="evidence" value="ECO:0007669"/>
    <property type="project" value="TreeGrafter"/>
</dbReference>
<dbReference type="Gene3D" id="3.40.1190.20">
    <property type="match status" value="1"/>
</dbReference>
<dbReference type="GO" id="GO:0033785">
    <property type="term" value="F:heptose 7-phosphate kinase activity"/>
    <property type="evidence" value="ECO:0007669"/>
    <property type="project" value="UniProtKB-UniRule"/>
</dbReference>
<evidence type="ECO:0000256" key="9">
    <source>
        <dbReference type="ARBA" id="ARBA00022840"/>
    </source>
</evidence>
<evidence type="ECO:0000256" key="1">
    <source>
        <dbReference type="ARBA" id="ARBA00002319"/>
    </source>
</evidence>
<organism evidence="19 20">
    <name type="scientific">Candidatus Anaerobiospirillum merdipullorum</name>
    <dbReference type="NCBI Taxonomy" id="2838450"/>
    <lineage>
        <taxon>Bacteria</taxon>
        <taxon>Pseudomonadati</taxon>
        <taxon>Pseudomonadota</taxon>
        <taxon>Gammaproteobacteria</taxon>
        <taxon>Aeromonadales</taxon>
        <taxon>Succinivibrionaceae</taxon>
        <taxon>Anaerobiospirillum</taxon>
    </lineage>
</organism>
<dbReference type="InterPro" id="IPR029056">
    <property type="entry name" value="Ribokinase-like"/>
</dbReference>
<evidence type="ECO:0000256" key="10">
    <source>
        <dbReference type="ARBA" id="ARBA00023268"/>
    </source>
</evidence>
<accession>A0A9E2KLU7</accession>
<dbReference type="InterPro" id="IPR004821">
    <property type="entry name" value="Cyt_trans-like"/>
</dbReference>
<reference evidence="19" key="1">
    <citation type="journal article" date="2021" name="PeerJ">
        <title>Extensive microbial diversity within the chicken gut microbiome revealed by metagenomics and culture.</title>
        <authorList>
            <person name="Gilroy R."/>
            <person name="Ravi A."/>
            <person name="Getino M."/>
            <person name="Pursley I."/>
            <person name="Horton D.L."/>
            <person name="Alikhan N.F."/>
            <person name="Baker D."/>
            <person name="Gharbi K."/>
            <person name="Hall N."/>
            <person name="Watson M."/>
            <person name="Adriaenssens E.M."/>
            <person name="Foster-Nyarko E."/>
            <person name="Jarju S."/>
            <person name="Secka A."/>
            <person name="Antonio M."/>
            <person name="Oren A."/>
            <person name="Chaudhuri R.R."/>
            <person name="La Ragione R."/>
            <person name="Hildebrand F."/>
            <person name="Pallen M.J."/>
        </authorList>
    </citation>
    <scope>NUCLEOTIDE SEQUENCE</scope>
    <source>
        <strain evidence="19">687</strain>
    </source>
</reference>
<dbReference type="Pfam" id="PF01467">
    <property type="entry name" value="CTP_transf_like"/>
    <property type="match status" value="1"/>
</dbReference>
<feature type="binding site" evidence="16">
    <location>
        <begin position="196"/>
        <end position="199"/>
    </location>
    <ligand>
        <name>ATP</name>
        <dbReference type="ChEBI" id="CHEBI:30616"/>
    </ligand>
</feature>
<evidence type="ECO:0000256" key="7">
    <source>
        <dbReference type="ARBA" id="ARBA00022741"/>
    </source>
</evidence>
<evidence type="ECO:0000256" key="15">
    <source>
        <dbReference type="ARBA" id="ARBA00061122"/>
    </source>
</evidence>
<comment type="pathway">
    <text evidence="16">Nucleotide-sugar biosynthesis; ADP-L-glycero-beta-D-manno-heptose biosynthesis; ADP-L-glycero-beta-D-manno-heptose from D-glycero-beta-D-manno-heptose 7-phosphate: step 1/4.</text>
</comment>
<evidence type="ECO:0000313" key="19">
    <source>
        <dbReference type="EMBL" id="MBU3826435.1"/>
    </source>
</evidence>
<comment type="catalytic activity">
    <reaction evidence="12 16">
        <text>D-glycero-beta-D-manno-heptose 1-phosphate + ATP + H(+) = ADP-D-glycero-beta-D-manno-heptose + diphosphate</text>
        <dbReference type="Rhea" id="RHEA:27465"/>
        <dbReference type="ChEBI" id="CHEBI:15378"/>
        <dbReference type="ChEBI" id="CHEBI:30616"/>
        <dbReference type="ChEBI" id="CHEBI:33019"/>
        <dbReference type="ChEBI" id="CHEBI:59967"/>
        <dbReference type="ChEBI" id="CHEBI:61593"/>
        <dbReference type="EC" id="2.7.7.70"/>
    </reaction>
</comment>
<sequence length="477" mass="50668">MPALHIPTFSGKVTVIGDVMLDRYWSGPASRISPEAPVPVVKITKREDRAGGAANVAINITALGAPCTLVGIVGTDEAADKLSSLVIEKKVTPNFIASSAVPTITKLRVLSRNQQLLRADFEEGYADIDNGRMLQALRQSIRDNCKVIICSDYGKGALASVQQMIRLARDHHIPVLIDPKGTDFTRYRGASLLTPNLSEFEAVAGKVKDENDLVTKGLKMIADFNLDALLVTRSEDGMSLLRPGLPAVHLPTHAREVYDVTGAGDTVIATLGACLAAGLDLVSSCEIANHAAGIVVGKLGTSTASPEEIQAELEGHGVSQGGVVSEDELLSIVARLKSQGKRIVMTNGCFDILHQGHVDYLQQARALGDVLIVAVNSDASVSRLKGPTRPIVPLKNRMGLLAALSCVDYVVPFDSDTPQALIAKVLPHILVKGGDYRVEQIAGHEEVLANGGQVIILPFTPGFSTSAIVKRIAEGMH</sequence>
<keyword evidence="8 16" id="KW-0418">Kinase</keyword>
<dbReference type="Proteomes" id="UP000824150">
    <property type="component" value="Unassembled WGS sequence"/>
</dbReference>
<evidence type="ECO:0000256" key="13">
    <source>
        <dbReference type="ARBA" id="ARBA00052873"/>
    </source>
</evidence>
<dbReference type="NCBIfam" id="NF008454">
    <property type="entry name" value="PRK11316.1"/>
    <property type="match status" value="1"/>
</dbReference>
<evidence type="ECO:0000256" key="11">
    <source>
        <dbReference type="ARBA" id="ARBA00023277"/>
    </source>
</evidence>
<gene>
    <name evidence="16 19" type="primary">hldE</name>
    <name evidence="19" type="ORF">IAA31_02980</name>
</gene>
<dbReference type="EC" id="2.7.7.70" evidence="16"/>
<comment type="subunit">
    <text evidence="4 16">Homodimer.</text>
</comment>
<dbReference type="InterPro" id="IPR011611">
    <property type="entry name" value="PfkB_dom"/>
</dbReference>
<comment type="caution">
    <text evidence="19">The sequence shown here is derived from an EMBL/GenBank/DDBJ whole genome shotgun (WGS) entry which is preliminary data.</text>
</comment>
<keyword evidence="6 16" id="KW-0548">Nucleotidyltransferase</keyword>
<dbReference type="InterPro" id="IPR011913">
    <property type="entry name" value="RfaE_dom_I"/>
</dbReference>
<dbReference type="AlphaFoldDB" id="A0A9E2KLU7"/>
<dbReference type="SUPFAM" id="SSF53613">
    <property type="entry name" value="Ribokinase-like"/>
    <property type="match status" value="1"/>
</dbReference>
<protein>
    <recommendedName>
        <fullName evidence="16">Bifunctional protein HldE</fullName>
    </recommendedName>
    <domain>
        <recommendedName>
            <fullName evidence="16">D-beta-D-heptose 7-phosphate kinase</fullName>
            <ecNumber evidence="16">2.7.1.167</ecNumber>
        </recommendedName>
        <alternativeName>
            <fullName evidence="16">D-beta-D-heptose 7-phosphotransferase</fullName>
        </alternativeName>
        <alternativeName>
            <fullName evidence="16">D-glycero-beta-D-manno-heptose-7-phosphate kinase</fullName>
        </alternativeName>
    </domain>
    <domain>
        <recommendedName>
            <fullName evidence="16">D-beta-D-heptose 1-phosphate adenylyltransferase</fullName>
            <ecNumber evidence="16">2.7.7.70</ecNumber>
        </recommendedName>
        <alternativeName>
            <fullName evidence="16">D-glycero-beta-D-manno-heptose 1-phosphate adenylyltransferase</fullName>
        </alternativeName>
    </domain>
</protein>
<keyword evidence="9 16" id="KW-0067">ATP-binding</keyword>
<dbReference type="NCBIfam" id="TIGR02199">
    <property type="entry name" value="rfaE_dom_II"/>
    <property type="match status" value="1"/>
</dbReference>
<proteinExistence type="inferred from homology"/>
<evidence type="ECO:0000256" key="14">
    <source>
        <dbReference type="ARBA" id="ARBA00060955"/>
    </source>
</evidence>
<dbReference type="GO" id="GO:0016773">
    <property type="term" value="F:phosphotransferase activity, alcohol group as acceptor"/>
    <property type="evidence" value="ECO:0007669"/>
    <property type="project" value="InterPro"/>
</dbReference>
<dbReference type="Gene3D" id="3.40.50.620">
    <property type="entry name" value="HUPs"/>
    <property type="match status" value="1"/>
</dbReference>
<evidence type="ECO:0000256" key="4">
    <source>
        <dbReference type="ARBA" id="ARBA00011738"/>
    </source>
</evidence>
<dbReference type="SUPFAM" id="SSF52374">
    <property type="entry name" value="Nucleotidylyl transferase"/>
    <property type="match status" value="1"/>
</dbReference>
<dbReference type="GO" id="GO:0033786">
    <property type="term" value="F:heptose-1-phosphate adenylyltransferase activity"/>
    <property type="evidence" value="ECO:0007669"/>
    <property type="project" value="UniProtKB-UniRule"/>
</dbReference>
<keyword evidence="7 16" id="KW-0547">Nucleotide-binding</keyword>
<evidence type="ECO:0000259" key="18">
    <source>
        <dbReference type="Pfam" id="PF01467"/>
    </source>
</evidence>
<evidence type="ECO:0000256" key="12">
    <source>
        <dbReference type="ARBA" id="ARBA00047428"/>
    </source>
</evidence>
<dbReference type="NCBIfam" id="TIGR02198">
    <property type="entry name" value="rfaE_dom_I"/>
    <property type="match status" value="1"/>
</dbReference>
<evidence type="ECO:0000256" key="2">
    <source>
        <dbReference type="ARBA" id="ARBA00003753"/>
    </source>
</evidence>
<dbReference type="NCBIfam" id="TIGR00125">
    <property type="entry name" value="cyt_tran_rel"/>
    <property type="match status" value="1"/>
</dbReference>
<evidence type="ECO:0000256" key="5">
    <source>
        <dbReference type="ARBA" id="ARBA00022679"/>
    </source>
</evidence>
<comment type="similarity">
    <text evidence="14 16">In the N-terminal section; belongs to the carbohydrate kinase PfkB family.</text>
</comment>
<evidence type="ECO:0000256" key="3">
    <source>
        <dbReference type="ARBA" id="ARBA00004713"/>
    </source>
</evidence>
<evidence type="ECO:0000313" key="20">
    <source>
        <dbReference type="Proteomes" id="UP000824150"/>
    </source>
</evidence>
<dbReference type="EC" id="2.7.1.167" evidence="16"/>
<dbReference type="PANTHER" id="PTHR46969:SF1">
    <property type="entry name" value="BIFUNCTIONAL PROTEIN HLDE"/>
    <property type="match status" value="1"/>
</dbReference>
<dbReference type="PROSITE" id="PS00583">
    <property type="entry name" value="PFKB_KINASES_1"/>
    <property type="match status" value="1"/>
</dbReference>
<comment type="pathway">
    <text evidence="16">Nucleotide-sugar biosynthesis; ADP-L-glycero-beta-D-manno-heptose biosynthesis; ADP-L-glycero-beta-D-manno-heptose from D-glycero-beta-D-manno-heptose 7-phosphate: step 3/4.</text>
</comment>
<dbReference type="InterPro" id="IPR011914">
    <property type="entry name" value="RfaE_dom_II"/>
</dbReference>
<dbReference type="Pfam" id="PF00294">
    <property type="entry name" value="PfkB"/>
    <property type="match status" value="1"/>
</dbReference>
<comment type="function">
    <text evidence="2 16">Catalyzes the ADP transfer from ATP to D-glycero-beta-D-manno-heptose 1-phosphate, yielding ADP-D-glycero-beta-D-manno-heptose.</text>
</comment>
<feature type="region of interest" description="Cytidylyltransferase" evidence="16">
    <location>
        <begin position="345"/>
        <end position="477"/>
    </location>
</feature>